<gene>
    <name evidence="2" type="ORF">OFUS_LOCUS19409</name>
</gene>
<evidence type="ECO:0008006" key="4">
    <source>
        <dbReference type="Google" id="ProtNLM"/>
    </source>
</evidence>
<dbReference type="Proteomes" id="UP000749559">
    <property type="component" value="Unassembled WGS sequence"/>
</dbReference>
<dbReference type="AlphaFoldDB" id="A0A8S4PNM7"/>
<sequence>MLKGHILLLTISLSFVYGYKQDDIVDCGFYDEVEAQRNMRCGIHGFPIGFGKMHCQELQAKINGPGMTEQGKAWALSVLRCMVTNVKAISSTSNCADLSASALHHADCYFAEGKLCTIRLCPTNRYSISLLSWKRSVTWNESYKALTEANGRCPTDLYKTVNVGGTVRRYIPHSSGTTCA</sequence>
<evidence type="ECO:0000313" key="3">
    <source>
        <dbReference type="Proteomes" id="UP000749559"/>
    </source>
</evidence>
<organism evidence="2 3">
    <name type="scientific">Owenia fusiformis</name>
    <name type="common">Polychaete worm</name>
    <dbReference type="NCBI Taxonomy" id="6347"/>
    <lineage>
        <taxon>Eukaryota</taxon>
        <taxon>Metazoa</taxon>
        <taxon>Spiralia</taxon>
        <taxon>Lophotrochozoa</taxon>
        <taxon>Annelida</taxon>
        <taxon>Polychaeta</taxon>
        <taxon>Sedentaria</taxon>
        <taxon>Canalipalpata</taxon>
        <taxon>Sabellida</taxon>
        <taxon>Oweniida</taxon>
        <taxon>Oweniidae</taxon>
        <taxon>Owenia</taxon>
    </lineage>
</organism>
<accession>A0A8S4PNM7</accession>
<evidence type="ECO:0000313" key="2">
    <source>
        <dbReference type="EMBL" id="CAH1794766.1"/>
    </source>
</evidence>
<comment type="caution">
    <text evidence="2">The sequence shown here is derived from an EMBL/GenBank/DDBJ whole genome shotgun (WGS) entry which is preliminary data.</text>
</comment>
<reference evidence="2" key="1">
    <citation type="submission" date="2022-03" db="EMBL/GenBank/DDBJ databases">
        <authorList>
            <person name="Martin C."/>
        </authorList>
    </citation>
    <scope>NUCLEOTIDE SEQUENCE</scope>
</reference>
<keyword evidence="1" id="KW-0732">Signal</keyword>
<feature type="chain" id="PRO_5035755273" description="Secreted protein" evidence="1">
    <location>
        <begin position="19"/>
        <end position="180"/>
    </location>
</feature>
<proteinExistence type="predicted"/>
<evidence type="ECO:0000256" key="1">
    <source>
        <dbReference type="SAM" id="SignalP"/>
    </source>
</evidence>
<dbReference type="EMBL" id="CAIIXF020000009">
    <property type="protein sequence ID" value="CAH1794766.1"/>
    <property type="molecule type" value="Genomic_DNA"/>
</dbReference>
<keyword evidence="3" id="KW-1185">Reference proteome</keyword>
<protein>
    <recommendedName>
        <fullName evidence="4">Secreted protein</fullName>
    </recommendedName>
</protein>
<name>A0A8S4PNM7_OWEFU</name>
<feature type="signal peptide" evidence="1">
    <location>
        <begin position="1"/>
        <end position="18"/>
    </location>
</feature>